<comment type="caution">
    <text evidence="3">The sequence shown here is derived from an EMBL/GenBank/DDBJ whole genome shotgun (WGS) entry which is preliminary data.</text>
</comment>
<dbReference type="RefSeq" id="WP_181865300.1">
    <property type="nucleotide sequence ID" value="NZ_JACEQY010000021.1"/>
</dbReference>
<reference evidence="3 4" key="1">
    <citation type="submission" date="2020-07" db="EMBL/GenBank/DDBJ databases">
        <title>Streptomyces isolated from Indian soil.</title>
        <authorList>
            <person name="Mandal S."/>
            <person name="Maiti P.K."/>
        </authorList>
    </citation>
    <scope>NUCLEOTIDE SEQUENCE [LARGE SCALE GENOMIC DNA]</scope>
    <source>
        <strain evidence="3 4">PSKA54</strain>
    </source>
</reference>
<dbReference type="Pfam" id="PF13561">
    <property type="entry name" value="adh_short_C2"/>
    <property type="match status" value="1"/>
</dbReference>
<accession>A0A7W2D2U3</accession>
<dbReference type="SUPFAM" id="SSF51735">
    <property type="entry name" value="NAD(P)-binding Rossmann-fold domains"/>
    <property type="match status" value="1"/>
</dbReference>
<dbReference type="PRINTS" id="PR00080">
    <property type="entry name" value="SDRFAMILY"/>
</dbReference>
<comment type="similarity">
    <text evidence="1">Belongs to the short-chain dehydrogenases/reductases (SDR) family.</text>
</comment>
<dbReference type="EMBL" id="JACEQY010000021">
    <property type="protein sequence ID" value="MBA4863589.1"/>
    <property type="molecule type" value="Genomic_DNA"/>
</dbReference>
<evidence type="ECO:0000256" key="1">
    <source>
        <dbReference type="ARBA" id="ARBA00006484"/>
    </source>
</evidence>
<name>A0A7W2D2U3_9ACTN</name>
<keyword evidence="4" id="KW-1185">Reference proteome</keyword>
<dbReference type="PRINTS" id="PR00081">
    <property type="entry name" value="GDHRDH"/>
</dbReference>
<protein>
    <submittedName>
        <fullName evidence="3">Glucose 1-dehydrogenase</fullName>
        <ecNumber evidence="3">1.1.1.47</ecNumber>
    </submittedName>
</protein>
<dbReference type="InterPro" id="IPR020904">
    <property type="entry name" value="Sc_DH/Rdtase_CS"/>
</dbReference>
<dbReference type="AlphaFoldDB" id="A0A7W2D2U3"/>
<dbReference type="PROSITE" id="PS00061">
    <property type="entry name" value="ADH_SHORT"/>
    <property type="match status" value="1"/>
</dbReference>
<evidence type="ECO:0000313" key="3">
    <source>
        <dbReference type="EMBL" id="MBA4863589.1"/>
    </source>
</evidence>
<dbReference type="InterPro" id="IPR002347">
    <property type="entry name" value="SDR_fam"/>
</dbReference>
<keyword evidence="2 3" id="KW-0560">Oxidoreductase</keyword>
<dbReference type="Proteomes" id="UP000586976">
    <property type="component" value="Unassembled WGS sequence"/>
</dbReference>
<dbReference type="PANTHER" id="PTHR24321:SF8">
    <property type="entry name" value="ESTRADIOL 17-BETA-DEHYDROGENASE 8-RELATED"/>
    <property type="match status" value="1"/>
</dbReference>
<gene>
    <name evidence="3" type="ORF">H1V43_19795</name>
</gene>
<evidence type="ECO:0000256" key="2">
    <source>
        <dbReference type="ARBA" id="ARBA00023002"/>
    </source>
</evidence>
<dbReference type="EC" id="1.1.1.47" evidence="3"/>
<evidence type="ECO:0000313" key="4">
    <source>
        <dbReference type="Proteomes" id="UP000586976"/>
    </source>
</evidence>
<organism evidence="3 4">
    <name type="scientific">Streptomyces himalayensis subsp. aureolus</name>
    <dbReference type="NCBI Taxonomy" id="2758039"/>
    <lineage>
        <taxon>Bacteria</taxon>
        <taxon>Bacillati</taxon>
        <taxon>Actinomycetota</taxon>
        <taxon>Actinomycetes</taxon>
        <taxon>Kitasatosporales</taxon>
        <taxon>Streptomycetaceae</taxon>
        <taxon>Streptomyces</taxon>
        <taxon>Streptomyces himalayensis</taxon>
    </lineage>
</organism>
<sequence length="267" mass="27378">MTNEGRLAGKVALVTGAARGIGEATAARFVAEGASVVVADIDESGAALVADRQGKAAAAAHLDVGDAASWTRAVEYTTEHYGRLDVLVNNAGIGAGGPLHQAPLDQHYRVIEVNLHGVFLGMRAVADVMSAGGGGAIVNVSSIDGLVGIRGLTSYVASKHAVTGMTRSAALEFGPLGIRVNSVHPGVIATPLVTQSADAVREKLDRLVARQPIPRMGRPDEVASMVTFLASDESSYCTGAAFVVDGGHLAGPWREDYATDVAAPSDV</sequence>
<dbReference type="FunFam" id="3.40.50.720:FF:000084">
    <property type="entry name" value="Short-chain dehydrogenase reductase"/>
    <property type="match status" value="1"/>
</dbReference>
<proteinExistence type="inferred from homology"/>
<dbReference type="PANTHER" id="PTHR24321">
    <property type="entry name" value="DEHYDROGENASES, SHORT CHAIN"/>
    <property type="match status" value="1"/>
</dbReference>
<dbReference type="InterPro" id="IPR036291">
    <property type="entry name" value="NAD(P)-bd_dom_sf"/>
</dbReference>
<dbReference type="NCBIfam" id="NF005559">
    <property type="entry name" value="PRK07231.1"/>
    <property type="match status" value="1"/>
</dbReference>
<dbReference type="Gene3D" id="3.40.50.720">
    <property type="entry name" value="NAD(P)-binding Rossmann-like Domain"/>
    <property type="match status" value="1"/>
</dbReference>
<dbReference type="GO" id="GO:0047936">
    <property type="term" value="F:glucose 1-dehydrogenase [NAD(P)+] activity"/>
    <property type="evidence" value="ECO:0007669"/>
    <property type="project" value="UniProtKB-EC"/>
</dbReference>